<feature type="domain" description="HTH tetR-type" evidence="3">
    <location>
        <begin position="6"/>
        <end position="66"/>
    </location>
</feature>
<dbReference type="InterPro" id="IPR050624">
    <property type="entry name" value="HTH-type_Tx_Regulator"/>
</dbReference>
<gene>
    <name evidence="4" type="primary">fadR_1</name>
    <name evidence="4" type="ORF">IBLFYP30_01611</name>
</gene>
<dbReference type="EMBL" id="CACRUE010000024">
    <property type="protein sequence ID" value="VYU04897.1"/>
    <property type="molecule type" value="Genomic_DNA"/>
</dbReference>
<dbReference type="SUPFAM" id="SSF46689">
    <property type="entry name" value="Homeodomain-like"/>
    <property type="match status" value="1"/>
</dbReference>
<dbReference type="PRINTS" id="PR00455">
    <property type="entry name" value="HTHTETR"/>
</dbReference>
<dbReference type="InterPro" id="IPR009057">
    <property type="entry name" value="Homeodomain-like_sf"/>
</dbReference>
<feature type="DNA-binding region" description="H-T-H motif" evidence="2">
    <location>
        <begin position="29"/>
        <end position="48"/>
    </location>
</feature>
<reference evidence="4" key="1">
    <citation type="submission" date="2019-11" db="EMBL/GenBank/DDBJ databases">
        <authorList>
            <person name="Feng L."/>
        </authorList>
    </citation>
    <scope>NUCLEOTIDE SEQUENCE</scope>
    <source>
        <strain evidence="4">IbartlettiiLFYP30</strain>
    </source>
</reference>
<dbReference type="PANTHER" id="PTHR43479">
    <property type="entry name" value="ACREF/ENVCD OPERON REPRESSOR-RELATED"/>
    <property type="match status" value="1"/>
</dbReference>
<evidence type="ECO:0000313" key="4">
    <source>
        <dbReference type="EMBL" id="VYU04897.1"/>
    </source>
</evidence>
<dbReference type="PROSITE" id="PS50977">
    <property type="entry name" value="HTH_TETR_2"/>
    <property type="match status" value="1"/>
</dbReference>
<dbReference type="GO" id="GO:0003677">
    <property type="term" value="F:DNA binding"/>
    <property type="evidence" value="ECO:0007669"/>
    <property type="project" value="UniProtKB-UniRule"/>
</dbReference>
<keyword evidence="1 2" id="KW-0238">DNA-binding</keyword>
<dbReference type="InterPro" id="IPR023772">
    <property type="entry name" value="DNA-bd_HTH_TetR-type_CS"/>
</dbReference>
<organism evidence="4">
    <name type="scientific">Intestinibacter bartlettii</name>
    <dbReference type="NCBI Taxonomy" id="261299"/>
    <lineage>
        <taxon>Bacteria</taxon>
        <taxon>Bacillati</taxon>
        <taxon>Bacillota</taxon>
        <taxon>Clostridia</taxon>
        <taxon>Peptostreptococcales</taxon>
        <taxon>Peptostreptococcaceae</taxon>
        <taxon>Intestinibacter</taxon>
    </lineage>
</organism>
<name>A0A6N3BTR0_9FIRM</name>
<evidence type="ECO:0000259" key="3">
    <source>
        <dbReference type="PROSITE" id="PS50977"/>
    </source>
</evidence>
<sequence>MSNKKIDIEEQIIKKSFNLFLVNGYEKTTIRQIADSVGIGRGHLYYYFKKKEDILLFIYKTILNKIYELISNHHMNDSELLLNYAVTQCLYTYTIVRYEKLFRIYIEASKVPMIRKEYVNLLIELFEKKALETHYNVKEKEIYISVAVGCAGEEELLRRYYNKEIGLDIEDIIKSVLLTRLFLLDIIDKKEVYEIVDNAIDIANNLNIDELLESFDIFLNKV</sequence>
<dbReference type="Pfam" id="PF00440">
    <property type="entry name" value="TetR_N"/>
    <property type="match status" value="1"/>
</dbReference>
<dbReference type="RefSeq" id="WP_421800641.1">
    <property type="nucleotide sequence ID" value="NZ_CACRUE010000024.1"/>
</dbReference>
<dbReference type="PROSITE" id="PS01081">
    <property type="entry name" value="HTH_TETR_1"/>
    <property type="match status" value="1"/>
</dbReference>
<evidence type="ECO:0000256" key="1">
    <source>
        <dbReference type="ARBA" id="ARBA00023125"/>
    </source>
</evidence>
<accession>A0A6N3BTR0</accession>
<dbReference type="InterPro" id="IPR001647">
    <property type="entry name" value="HTH_TetR"/>
</dbReference>
<protein>
    <submittedName>
        <fullName evidence="4">Fatty acid metabolism regulator protein</fullName>
    </submittedName>
</protein>
<dbReference type="AlphaFoldDB" id="A0A6N3BTR0"/>
<dbReference type="PANTHER" id="PTHR43479:SF11">
    <property type="entry name" value="ACREF_ENVCD OPERON REPRESSOR-RELATED"/>
    <property type="match status" value="1"/>
</dbReference>
<proteinExistence type="predicted"/>
<evidence type="ECO:0000256" key="2">
    <source>
        <dbReference type="PROSITE-ProRule" id="PRU00335"/>
    </source>
</evidence>
<dbReference type="Gene3D" id="1.10.357.10">
    <property type="entry name" value="Tetracycline Repressor, domain 2"/>
    <property type="match status" value="1"/>
</dbReference>